<dbReference type="Pfam" id="PF07093">
    <property type="entry name" value="SGT1"/>
    <property type="match status" value="2"/>
</dbReference>
<dbReference type="PANTHER" id="PTHR13060">
    <property type="entry name" value="SGT1 PROTEIN HSGT1 SUPPRESSOR OF GCR2"/>
    <property type="match status" value="1"/>
</dbReference>
<comment type="caution">
    <text evidence="2">The sequence shown here is derived from an EMBL/GenBank/DDBJ whole genome shotgun (WGS) entry which is preliminary data.</text>
</comment>
<dbReference type="Proteomes" id="UP000794436">
    <property type="component" value="Unassembled WGS sequence"/>
</dbReference>
<gene>
    <name evidence="2" type="ORF">Poli38472_010609</name>
</gene>
<sequence>MFPAPSVEANVIRFRVFFRTPQASPASLNASTTSRDDAAFVETRCAAYQVFVDHETQAFVWHKHRMHLQVTALHDTVHTQNDALDNVLRTHCLVGETAVGDAIQDEWVVTWLLVRLTKQFEHDDLVVQVTDTDGEFLLIECADVLPDWVSPENSTDRVFVRRGQVHLVPLTTVPDGSGFSYDALRQPMRKGSKTQATSILAPCLKAVCDEGIDTRASSAIQRVVQHKLSEVPEYVRENQHRLRCILPLRAAHVLSRRPELLGGVVEAFYYREPTQASAVCRQMKVFSPIKTTQHMVTFARCQYAQLKQQQFHPPKPFHDLAAVSPSSPDVQAIEFGVKLACGLELLYASDDTDQFDRHYRSILDELLRDFDESKAILEFQNAEKELGPDDDESWLYMHPDSLEDKLQRLTLQSDPLNPSEKAPLDDPAGGAEALQEMATMFNDFVSGISGLDGVEGNAPVQFDMSSFMQILNGGLEKDDDDDDEDWNDEEDDEEPGSDDEEEDDRLMRQAMEEMDAELFDTTVGKTFTGTQVTVDTTKEPDVLTISDTDLDESTEPKPLDLDMNLLSNLLESLASQEGLAGPVSNIMSELTATRMK</sequence>
<dbReference type="PANTHER" id="PTHR13060:SF0">
    <property type="entry name" value="PROTEIN ECDYSONELESS HOMOLOG"/>
    <property type="match status" value="1"/>
</dbReference>
<dbReference type="GO" id="GO:0005634">
    <property type="term" value="C:nucleus"/>
    <property type="evidence" value="ECO:0007669"/>
    <property type="project" value="TreeGrafter"/>
</dbReference>
<dbReference type="OrthoDB" id="27237at2759"/>
<proteinExistence type="predicted"/>
<name>A0A8K1FDL9_PYTOL</name>
<dbReference type="AlphaFoldDB" id="A0A8K1FDL9"/>
<evidence type="ECO:0000313" key="3">
    <source>
        <dbReference type="Proteomes" id="UP000794436"/>
    </source>
</evidence>
<accession>A0A8K1FDL9</accession>
<evidence type="ECO:0000313" key="2">
    <source>
        <dbReference type="EMBL" id="TMW55727.1"/>
    </source>
</evidence>
<organism evidence="2 3">
    <name type="scientific">Pythium oligandrum</name>
    <name type="common">Mycoparasitic fungus</name>
    <dbReference type="NCBI Taxonomy" id="41045"/>
    <lineage>
        <taxon>Eukaryota</taxon>
        <taxon>Sar</taxon>
        <taxon>Stramenopiles</taxon>
        <taxon>Oomycota</taxon>
        <taxon>Peronosporomycetes</taxon>
        <taxon>Pythiales</taxon>
        <taxon>Pythiaceae</taxon>
        <taxon>Pythium</taxon>
    </lineage>
</organism>
<keyword evidence="3" id="KW-1185">Reference proteome</keyword>
<evidence type="ECO:0008006" key="4">
    <source>
        <dbReference type="Google" id="ProtNLM"/>
    </source>
</evidence>
<dbReference type="InterPro" id="IPR010770">
    <property type="entry name" value="Ecd"/>
</dbReference>
<protein>
    <recommendedName>
        <fullName evidence="4">Ecdysoneless</fullName>
    </recommendedName>
</protein>
<feature type="region of interest" description="Disordered" evidence="1">
    <location>
        <begin position="473"/>
        <end position="503"/>
    </location>
</feature>
<feature type="compositionally biased region" description="Acidic residues" evidence="1">
    <location>
        <begin position="477"/>
        <end position="503"/>
    </location>
</feature>
<dbReference type="EMBL" id="SPLM01000147">
    <property type="protein sequence ID" value="TMW55727.1"/>
    <property type="molecule type" value="Genomic_DNA"/>
</dbReference>
<reference evidence="2" key="1">
    <citation type="submission" date="2019-03" db="EMBL/GenBank/DDBJ databases">
        <title>Long read genome sequence of the mycoparasitic Pythium oligandrum ATCC 38472 isolated from sugarbeet rhizosphere.</title>
        <authorList>
            <person name="Gaulin E."/>
        </authorList>
    </citation>
    <scope>NUCLEOTIDE SEQUENCE</scope>
    <source>
        <strain evidence="2">ATCC 38472_TT</strain>
    </source>
</reference>
<evidence type="ECO:0000256" key="1">
    <source>
        <dbReference type="SAM" id="MobiDB-lite"/>
    </source>
</evidence>